<feature type="domain" description="ABC transmembrane type-2" evidence="6">
    <location>
        <begin position="50"/>
        <end position="292"/>
    </location>
</feature>
<dbReference type="PIRSF" id="PIRSF006648">
    <property type="entry name" value="DrrB"/>
    <property type="match status" value="1"/>
</dbReference>
<dbReference type="AlphaFoldDB" id="A0A1Z1MJQ2"/>
<dbReference type="GeneID" id="33359389"/>
<evidence type="ECO:0000256" key="4">
    <source>
        <dbReference type="ARBA" id="ARBA00023136"/>
    </source>
</evidence>
<name>A0A1Z1MJQ2_SPYFI</name>
<feature type="transmembrane region" description="Helical" evidence="5">
    <location>
        <begin position="49"/>
        <end position="70"/>
    </location>
</feature>
<dbReference type="GO" id="GO:0140359">
    <property type="term" value="F:ABC-type transporter activity"/>
    <property type="evidence" value="ECO:0007669"/>
    <property type="project" value="InterPro"/>
</dbReference>
<dbReference type="PANTHER" id="PTHR43077">
    <property type="entry name" value="TRANSPORT PERMEASE YVFS-RELATED"/>
    <property type="match status" value="1"/>
</dbReference>
<evidence type="ECO:0000256" key="3">
    <source>
        <dbReference type="ARBA" id="ARBA00022989"/>
    </source>
</evidence>
<keyword evidence="7" id="KW-0150">Chloroplast</keyword>
<dbReference type="InterPro" id="IPR047817">
    <property type="entry name" value="ABC2_TM_bact-type"/>
</dbReference>
<feature type="transmembrane region" description="Helical" evidence="5">
    <location>
        <begin position="166"/>
        <end position="191"/>
    </location>
</feature>
<dbReference type="InterPro" id="IPR013525">
    <property type="entry name" value="ABC2_TM"/>
</dbReference>
<dbReference type="Pfam" id="PF01061">
    <property type="entry name" value="ABC2_membrane"/>
    <property type="match status" value="1"/>
</dbReference>
<evidence type="ECO:0000256" key="5">
    <source>
        <dbReference type="SAM" id="Phobius"/>
    </source>
</evidence>
<geneLocation type="chloroplast" evidence="7"/>
<feature type="transmembrane region" description="Helical" evidence="5">
    <location>
        <begin position="271"/>
        <end position="289"/>
    </location>
</feature>
<feature type="transmembrane region" description="Helical" evidence="5">
    <location>
        <begin position="198"/>
        <end position="217"/>
    </location>
</feature>
<reference evidence="7" key="1">
    <citation type="journal article" date="2017" name="J. Phycol.">
        <title>Analysis of chloroplast genomes and a supermatrix inform reclassification of the Rhodomelaceae (Rhodophyta).</title>
        <authorList>
            <person name="Diaz-Tapia P."/>
            <person name="Maggs C.A."/>
            <person name="West J.A."/>
            <person name="Verbruggen H."/>
        </authorList>
    </citation>
    <scope>NUCLEOTIDE SEQUENCE</scope>
    <source>
        <strain evidence="7">PD1020</strain>
    </source>
</reference>
<accession>A0A1Z1MJQ2</accession>
<evidence type="ECO:0000313" key="7">
    <source>
        <dbReference type="EMBL" id="ARW66278.1"/>
    </source>
</evidence>
<keyword evidence="4 5" id="KW-0472">Membrane</keyword>
<dbReference type="EMBL" id="MF101441">
    <property type="protein sequence ID" value="ARW66278.1"/>
    <property type="molecule type" value="Genomic_DNA"/>
</dbReference>
<sequence length="294" mass="33297">MTYQNVGEDNNTSNVKPVNKLTTRTSNLEIWQEIIALTRRLYIQAKRKPSILIAGLIQPLLWLILFGALFQNIPINLRESNIQYGLFFSPGIIIFTAFNGSINAGLPLMFDREFGFLNRLLTCPLISKNSLLIASLYYIVTITIMQTSLIVIFNKIMFNNISNIKQIIFIISVTGMISISIASISIALAFILPGHIEFLAMILLINLPTLFSSTALAPLSFMPYWLQVIACINPITYAIEILREICINDLLIYQTSLIKTVWLNLNLENSLYILIIFNLISIVLARVIIKYKCE</sequence>
<dbReference type="InterPro" id="IPR000412">
    <property type="entry name" value="ABC_2_transport"/>
</dbReference>
<dbReference type="InterPro" id="IPR051328">
    <property type="entry name" value="T7SS_ABC-Transporter"/>
</dbReference>
<evidence type="ECO:0000256" key="2">
    <source>
        <dbReference type="ARBA" id="ARBA00022692"/>
    </source>
</evidence>
<keyword evidence="7" id="KW-0934">Plastid</keyword>
<keyword evidence="3 5" id="KW-1133">Transmembrane helix</keyword>
<organism evidence="7">
    <name type="scientific">Spyridia filamentosa</name>
    <name type="common">Red alga</name>
    <name type="synonym">Fucus filamentosus</name>
    <dbReference type="NCBI Taxonomy" id="196632"/>
    <lineage>
        <taxon>Eukaryota</taxon>
        <taxon>Rhodophyta</taxon>
        <taxon>Florideophyceae</taxon>
        <taxon>Rhodymeniophycidae</taxon>
        <taxon>Ceramiales</taxon>
        <taxon>Spyridiaceae</taxon>
        <taxon>Spyridia</taxon>
    </lineage>
</organism>
<proteinExistence type="predicted"/>
<protein>
    <recommendedName>
        <fullName evidence="6">ABC transmembrane type-2 domain-containing protein</fullName>
    </recommendedName>
</protein>
<dbReference type="PROSITE" id="PS51012">
    <property type="entry name" value="ABC_TM2"/>
    <property type="match status" value="1"/>
</dbReference>
<keyword evidence="2 5" id="KW-0812">Transmembrane</keyword>
<dbReference type="GO" id="GO:0043190">
    <property type="term" value="C:ATP-binding cassette (ABC) transporter complex"/>
    <property type="evidence" value="ECO:0007669"/>
    <property type="project" value="InterPro"/>
</dbReference>
<dbReference type="PANTHER" id="PTHR43077:SF10">
    <property type="entry name" value="TRANSPORT PERMEASE PROTEIN"/>
    <property type="match status" value="1"/>
</dbReference>
<evidence type="ECO:0000259" key="6">
    <source>
        <dbReference type="PROSITE" id="PS51012"/>
    </source>
</evidence>
<gene>
    <name evidence="7" type="primary">ycf38</name>
</gene>
<feature type="transmembrane region" description="Helical" evidence="5">
    <location>
        <begin position="131"/>
        <end position="154"/>
    </location>
</feature>
<evidence type="ECO:0000256" key="1">
    <source>
        <dbReference type="ARBA" id="ARBA00004141"/>
    </source>
</evidence>
<comment type="subcellular location">
    <subcellularLocation>
        <location evidence="1">Membrane</location>
        <topology evidence="1">Multi-pass membrane protein</topology>
    </subcellularLocation>
</comment>
<dbReference type="RefSeq" id="YP_009397092.1">
    <property type="nucleotide sequence ID" value="NC_035285.1"/>
</dbReference>
<feature type="transmembrane region" description="Helical" evidence="5">
    <location>
        <begin position="82"/>
        <end position="110"/>
    </location>
</feature>
<dbReference type="PRINTS" id="PR00164">
    <property type="entry name" value="ABC2TRNSPORT"/>
</dbReference>